<dbReference type="Proteomes" id="UP000266895">
    <property type="component" value="Chromosome"/>
</dbReference>
<evidence type="ECO:0000313" key="3">
    <source>
        <dbReference type="Proteomes" id="UP000266895"/>
    </source>
</evidence>
<name>A0A3S4V5K3_9ACTO</name>
<proteinExistence type="predicted"/>
<accession>A0A3S4V5K3</accession>
<dbReference type="EMBL" id="LR134350">
    <property type="protein sequence ID" value="VEG29178.1"/>
    <property type="molecule type" value="Genomic_DNA"/>
</dbReference>
<reference evidence="2 3" key="1">
    <citation type="submission" date="2018-12" db="EMBL/GenBank/DDBJ databases">
        <authorList>
            <consortium name="Pathogen Informatics"/>
        </authorList>
    </citation>
    <scope>NUCLEOTIDE SEQUENCE [LARGE SCALE GENOMIC DNA]</scope>
    <source>
        <strain evidence="2 3">NCTC11636</strain>
    </source>
</reference>
<evidence type="ECO:0000313" key="2">
    <source>
        <dbReference type="EMBL" id="VEG29178.1"/>
    </source>
</evidence>
<sequence length="84" mass="8844">MSHTSPALRRPAGRPPVLAIVEHVVVCVLTGLVVTALVKAVAPTSPESTSVIAFTVSILLTSVLLRAAVRWWYGPTPGSRDDQG</sequence>
<keyword evidence="1" id="KW-0472">Membrane</keyword>
<keyword evidence="3" id="KW-1185">Reference proteome</keyword>
<dbReference type="KEGG" id="ahw:NCTC11636_01917"/>
<organism evidence="2 3">
    <name type="scientific">Actinomyces howellii</name>
    <dbReference type="NCBI Taxonomy" id="52771"/>
    <lineage>
        <taxon>Bacteria</taxon>
        <taxon>Bacillati</taxon>
        <taxon>Actinomycetota</taxon>
        <taxon>Actinomycetes</taxon>
        <taxon>Actinomycetales</taxon>
        <taxon>Actinomycetaceae</taxon>
        <taxon>Actinomyces</taxon>
    </lineage>
</organism>
<protein>
    <submittedName>
        <fullName evidence="2">Uncharacterized protein</fullName>
    </submittedName>
</protein>
<gene>
    <name evidence="2" type="ORF">NCTC11636_01917</name>
</gene>
<evidence type="ECO:0000256" key="1">
    <source>
        <dbReference type="SAM" id="Phobius"/>
    </source>
</evidence>
<feature type="transmembrane region" description="Helical" evidence="1">
    <location>
        <begin position="20"/>
        <end position="38"/>
    </location>
</feature>
<feature type="transmembrane region" description="Helical" evidence="1">
    <location>
        <begin position="50"/>
        <end position="73"/>
    </location>
</feature>
<keyword evidence="1" id="KW-0812">Transmembrane</keyword>
<dbReference type="RefSeq" id="WP_126382912.1">
    <property type="nucleotide sequence ID" value="NZ_LR134350.1"/>
</dbReference>
<keyword evidence="1" id="KW-1133">Transmembrane helix</keyword>
<dbReference type="AlphaFoldDB" id="A0A3S4V5K3"/>